<proteinExistence type="predicted"/>
<evidence type="ECO:0000313" key="3">
    <source>
        <dbReference type="Proteomes" id="UP000541444"/>
    </source>
</evidence>
<dbReference type="InterPro" id="IPR050942">
    <property type="entry name" value="F-box_BR-signaling"/>
</dbReference>
<gene>
    <name evidence="2" type="ORF">GIB67_033362</name>
</gene>
<dbReference type="PANTHER" id="PTHR44259">
    <property type="entry name" value="OS07G0183000 PROTEIN-RELATED"/>
    <property type="match status" value="1"/>
</dbReference>
<comment type="caution">
    <text evidence="2">The sequence shown here is derived from an EMBL/GenBank/DDBJ whole genome shotgun (WGS) entry which is preliminary data.</text>
</comment>
<reference evidence="2 3" key="1">
    <citation type="journal article" date="2020" name="IScience">
        <title>Genome Sequencing of the Endangered Kingdonia uniflora (Circaeasteraceae, Ranunculales) Reveals Potential Mechanisms of Evolutionary Specialization.</title>
        <authorList>
            <person name="Sun Y."/>
            <person name="Deng T."/>
            <person name="Zhang A."/>
            <person name="Moore M.J."/>
            <person name="Landis J.B."/>
            <person name="Lin N."/>
            <person name="Zhang H."/>
            <person name="Zhang X."/>
            <person name="Huang J."/>
            <person name="Zhang X."/>
            <person name="Sun H."/>
            <person name="Wang H."/>
        </authorList>
    </citation>
    <scope>NUCLEOTIDE SEQUENCE [LARGE SCALE GENOMIC DNA]</scope>
    <source>
        <strain evidence="2">TB1705</strain>
        <tissue evidence="2">Leaf</tissue>
    </source>
</reference>
<sequence length="209" mass="24470">MLEKNCRSGIRNLPWAMFPKEVPTDRDTFFSISTKKFYYLRLPPKMLHECSFCLEVSPFGWLIVQNYRNRSHEYTMNLLNPLTRVRIQLPPFNRLIRNTVLSSSPLPSRSHNNCIVMIINDQRKLSFAKLGDNTWTPLEEHEVADELLLVRHHCDEMFEVYKFDFSIREWKKLNNFGDFAVFVGVKSSFALSSLEYPGLKGGCIYFFAG</sequence>
<accession>A0A7J7LTM5</accession>
<evidence type="ECO:0000313" key="2">
    <source>
        <dbReference type="EMBL" id="KAF6146003.1"/>
    </source>
</evidence>
<dbReference type="Pfam" id="PF03478">
    <property type="entry name" value="Beta-prop_KIB1-4"/>
    <property type="match status" value="2"/>
</dbReference>
<dbReference type="SUPFAM" id="SSF50965">
    <property type="entry name" value="Galactose oxidase, central domain"/>
    <property type="match status" value="1"/>
</dbReference>
<dbReference type="OrthoDB" id="642536at2759"/>
<evidence type="ECO:0000259" key="1">
    <source>
        <dbReference type="Pfam" id="PF03478"/>
    </source>
</evidence>
<dbReference type="AlphaFoldDB" id="A0A7J7LTM5"/>
<feature type="domain" description="KIB1-4 beta-propeller" evidence="1">
    <location>
        <begin position="29"/>
        <end position="140"/>
    </location>
</feature>
<dbReference type="Proteomes" id="UP000541444">
    <property type="component" value="Unassembled WGS sequence"/>
</dbReference>
<keyword evidence="3" id="KW-1185">Reference proteome</keyword>
<name>A0A7J7LTM5_9MAGN</name>
<dbReference type="InterPro" id="IPR005174">
    <property type="entry name" value="KIB1-4_b-propeller"/>
</dbReference>
<protein>
    <recommendedName>
        <fullName evidence="1">KIB1-4 beta-propeller domain-containing protein</fullName>
    </recommendedName>
</protein>
<feature type="domain" description="KIB1-4 beta-propeller" evidence="1">
    <location>
        <begin position="142"/>
        <end position="206"/>
    </location>
</feature>
<dbReference type="EMBL" id="JACGCM010002017">
    <property type="protein sequence ID" value="KAF6146003.1"/>
    <property type="molecule type" value="Genomic_DNA"/>
</dbReference>
<dbReference type="InterPro" id="IPR011043">
    <property type="entry name" value="Gal_Oxase/kelch_b-propeller"/>
</dbReference>
<organism evidence="2 3">
    <name type="scientific">Kingdonia uniflora</name>
    <dbReference type="NCBI Taxonomy" id="39325"/>
    <lineage>
        <taxon>Eukaryota</taxon>
        <taxon>Viridiplantae</taxon>
        <taxon>Streptophyta</taxon>
        <taxon>Embryophyta</taxon>
        <taxon>Tracheophyta</taxon>
        <taxon>Spermatophyta</taxon>
        <taxon>Magnoliopsida</taxon>
        <taxon>Ranunculales</taxon>
        <taxon>Circaeasteraceae</taxon>
        <taxon>Kingdonia</taxon>
    </lineage>
</organism>